<evidence type="ECO:0000313" key="4">
    <source>
        <dbReference type="WBParaSite" id="SCUD_0000765901-mRNA-1"/>
    </source>
</evidence>
<name>A0A183JY57_9TREM</name>
<gene>
    <name evidence="2" type="ORF">SCUD_LOCUS7659</name>
</gene>
<feature type="domain" description="Reverse transcriptase" evidence="1">
    <location>
        <begin position="167"/>
        <end position="421"/>
    </location>
</feature>
<reference evidence="2 3" key="2">
    <citation type="submission" date="2018-11" db="EMBL/GenBank/DDBJ databases">
        <authorList>
            <consortium name="Pathogen Informatics"/>
        </authorList>
    </citation>
    <scope>NUCLEOTIDE SEQUENCE [LARGE SCALE GENOMIC DNA]</scope>
    <source>
        <strain evidence="2">Dakar</strain>
        <strain evidence="3">Dakar, Senegal</strain>
    </source>
</reference>
<dbReference type="InterPro" id="IPR000477">
    <property type="entry name" value="RT_dom"/>
</dbReference>
<keyword evidence="3" id="KW-1185">Reference proteome</keyword>
<proteinExistence type="predicted"/>
<organism evidence="4">
    <name type="scientific">Schistosoma curassoni</name>
    <dbReference type="NCBI Taxonomy" id="6186"/>
    <lineage>
        <taxon>Eukaryota</taxon>
        <taxon>Metazoa</taxon>
        <taxon>Spiralia</taxon>
        <taxon>Lophotrochozoa</taxon>
        <taxon>Platyhelminthes</taxon>
        <taxon>Trematoda</taxon>
        <taxon>Digenea</taxon>
        <taxon>Strigeidida</taxon>
        <taxon>Schistosomatoidea</taxon>
        <taxon>Schistosomatidae</taxon>
        <taxon>Schistosoma</taxon>
    </lineage>
</organism>
<sequence>MSAALHAGPFSEASRINSIDPLHSFKEVSSSDLMNSDAFHSIDCTTMFRSVAIRSVHDRSLQNPFLSYALSINHYLPHSQPHLAKYCTNVIFYFTTKQVRVLHVNRFSKLKRNSISMSDNNFESLKNVNAFLAWPSDKSRGSDNIRAQALKADVAATARIPHILFNKILDEEQVPRDWEERLLIEILKKGDLSKCDNYRGITLLSIPENIFNRVLLNRMRGSVDAQLRDRQVGLQQSIEWNSSLYINFIDYEKALDSVNRTTLWNLVRHYGVPQKIVNIIWNSYDGLNCKIVHGGLLTKSFEEKTSVRQDRLLSPFFFFLVIDRIMMTSTSGMKHGIKWTARIQVDGLEFVDDLSLLSHTQQQMQEMTTSVASASAAAVGLNIHKGNSKILRYKTAYTNWILIYGEALMDVKTLKYLGSIIDEQGGSDAYVNAQSKRNIFTLEEHLEIETTVNKHQGHNFQCKCQNTFNVWGGNLENYHNNHPEDTGVY</sequence>
<evidence type="ECO:0000313" key="2">
    <source>
        <dbReference type="EMBL" id="VDP27249.1"/>
    </source>
</evidence>
<dbReference type="EMBL" id="UZAK01032424">
    <property type="protein sequence ID" value="VDP27249.1"/>
    <property type="molecule type" value="Genomic_DNA"/>
</dbReference>
<dbReference type="Pfam" id="PF00078">
    <property type="entry name" value="RVT_1"/>
    <property type="match status" value="1"/>
</dbReference>
<accession>A0A183JY57</accession>
<dbReference type="PANTHER" id="PTHR47027">
    <property type="entry name" value="REVERSE TRANSCRIPTASE DOMAIN-CONTAINING PROTEIN"/>
    <property type="match status" value="1"/>
</dbReference>
<evidence type="ECO:0000313" key="3">
    <source>
        <dbReference type="Proteomes" id="UP000279833"/>
    </source>
</evidence>
<dbReference type="PROSITE" id="PS50878">
    <property type="entry name" value="RT_POL"/>
    <property type="match status" value="1"/>
</dbReference>
<dbReference type="WBParaSite" id="SCUD_0000765901-mRNA-1">
    <property type="protein sequence ID" value="SCUD_0000765901-mRNA-1"/>
    <property type="gene ID" value="SCUD_0000765901"/>
</dbReference>
<reference evidence="4" key="1">
    <citation type="submission" date="2016-06" db="UniProtKB">
        <authorList>
            <consortium name="WormBaseParasite"/>
        </authorList>
    </citation>
    <scope>IDENTIFICATION</scope>
</reference>
<dbReference type="AlphaFoldDB" id="A0A183JY57"/>
<protein>
    <submittedName>
        <fullName evidence="4">Reverse transcriptase domain-containing protein</fullName>
    </submittedName>
</protein>
<dbReference type="PANTHER" id="PTHR47027:SF25">
    <property type="entry name" value="REVERSE TRANSCRIPTASE DOMAIN-CONTAINING PROTEIN"/>
    <property type="match status" value="1"/>
</dbReference>
<dbReference type="Proteomes" id="UP000279833">
    <property type="component" value="Unassembled WGS sequence"/>
</dbReference>
<evidence type="ECO:0000259" key="1">
    <source>
        <dbReference type="PROSITE" id="PS50878"/>
    </source>
</evidence>